<dbReference type="PANTHER" id="PTHR30086:SF20">
    <property type="entry name" value="ARGININE EXPORTER PROTEIN ARGO-RELATED"/>
    <property type="match status" value="1"/>
</dbReference>
<dbReference type="InterPro" id="IPR001123">
    <property type="entry name" value="LeuE-type"/>
</dbReference>
<sequence>MELTAYLSFVLIAAVVVITPGSDTAVVLKNSLMSGRRGGVATAFGVTAAAAVQGVLTAAGLGILIAQSQPVLQTIRWIGVAYLTFLALQALRSAWKGQYTAQLRSTNAGARGFRQGFITNITNPAVLMFYLALFPQFMTPTMPFWALSVLALTLPLLGLAQQTLLALLVDSASKWLQRRRVRRALDTFTGLALGGLSLRVALQ</sequence>
<keyword evidence="5 6" id="KW-0472">Membrane</keyword>
<feature type="transmembrane region" description="Helical" evidence="6">
    <location>
        <begin position="77"/>
        <end position="95"/>
    </location>
</feature>
<comment type="caution">
    <text evidence="7">The sequence shown here is derived from an EMBL/GenBank/DDBJ whole genome shotgun (WGS) entry which is preliminary data.</text>
</comment>
<feature type="transmembrane region" description="Helical" evidence="6">
    <location>
        <begin position="116"/>
        <end position="138"/>
    </location>
</feature>
<proteinExistence type="predicted"/>
<dbReference type="PIRSF" id="PIRSF006324">
    <property type="entry name" value="LeuE"/>
    <property type="match status" value="1"/>
</dbReference>
<evidence type="ECO:0000256" key="3">
    <source>
        <dbReference type="ARBA" id="ARBA00022692"/>
    </source>
</evidence>
<dbReference type="Proteomes" id="UP001251870">
    <property type="component" value="Unassembled WGS sequence"/>
</dbReference>
<keyword evidence="4 6" id="KW-1133">Transmembrane helix</keyword>
<dbReference type="EMBL" id="JAVKGR010000001">
    <property type="protein sequence ID" value="MDR8018338.1"/>
    <property type="molecule type" value="Genomic_DNA"/>
</dbReference>
<feature type="transmembrane region" description="Helical" evidence="6">
    <location>
        <begin position="6"/>
        <end position="28"/>
    </location>
</feature>
<feature type="transmembrane region" description="Helical" evidence="6">
    <location>
        <begin position="144"/>
        <end position="169"/>
    </location>
</feature>
<evidence type="ECO:0000313" key="8">
    <source>
        <dbReference type="Proteomes" id="UP001251870"/>
    </source>
</evidence>
<dbReference type="RefSeq" id="WP_310547315.1">
    <property type="nucleotide sequence ID" value="NZ_JAVKGR010000001.1"/>
</dbReference>
<keyword evidence="8" id="KW-1185">Reference proteome</keyword>
<reference evidence="7 8" key="1">
    <citation type="submission" date="2023-09" db="EMBL/GenBank/DDBJ databases">
        <title>Description of three actinobacteria isolated from air of manufacturing shop in a pharmaceutical factory.</title>
        <authorList>
            <person name="Zhang D.-F."/>
        </authorList>
    </citation>
    <scope>NUCLEOTIDE SEQUENCE [LARGE SCALE GENOMIC DNA]</scope>
    <source>
        <strain evidence="7 8">LY-0111</strain>
    </source>
</reference>
<gene>
    <name evidence="7" type="ORF">RIL96_01990</name>
</gene>
<accession>A0ABU2DPG6</accession>
<feature type="transmembrane region" description="Helical" evidence="6">
    <location>
        <begin position="40"/>
        <end position="65"/>
    </location>
</feature>
<evidence type="ECO:0000256" key="1">
    <source>
        <dbReference type="ARBA" id="ARBA00004651"/>
    </source>
</evidence>
<dbReference type="PANTHER" id="PTHR30086">
    <property type="entry name" value="ARGININE EXPORTER PROTEIN ARGO"/>
    <property type="match status" value="1"/>
</dbReference>
<evidence type="ECO:0000256" key="5">
    <source>
        <dbReference type="ARBA" id="ARBA00023136"/>
    </source>
</evidence>
<evidence type="ECO:0000256" key="2">
    <source>
        <dbReference type="ARBA" id="ARBA00022475"/>
    </source>
</evidence>
<name>A0ABU2DPG6_9MICC</name>
<protein>
    <submittedName>
        <fullName evidence="7">LysE family translocator</fullName>
    </submittedName>
</protein>
<dbReference type="Pfam" id="PF01810">
    <property type="entry name" value="LysE"/>
    <property type="match status" value="1"/>
</dbReference>
<evidence type="ECO:0000256" key="6">
    <source>
        <dbReference type="SAM" id="Phobius"/>
    </source>
</evidence>
<keyword evidence="3 6" id="KW-0812">Transmembrane</keyword>
<organism evidence="7 8">
    <name type="scientific">Nesterenkonia aerolata</name>
    <dbReference type="NCBI Taxonomy" id="3074079"/>
    <lineage>
        <taxon>Bacteria</taxon>
        <taxon>Bacillati</taxon>
        <taxon>Actinomycetota</taxon>
        <taxon>Actinomycetes</taxon>
        <taxon>Micrococcales</taxon>
        <taxon>Micrococcaceae</taxon>
        <taxon>Nesterenkonia</taxon>
    </lineage>
</organism>
<comment type="subcellular location">
    <subcellularLocation>
        <location evidence="1">Cell membrane</location>
        <topology evidence="1">Multi-pass membrane protein</topology>
    </subcellularLocation>
</comment>
<keyword evidence="2" id="KW-1003">Cell membrane</keyword>
<evidence type="ECO:0000313" key="7">
    <source>
        <dbReference type="EMBL" id="MDR8018338.1"/>
    </source>
</evidence>
<evidence type="ECO:0000256" key="4">
    <source>
        <dbReference type="ARBA" id="ARBA00022989"/>
    </source>
</evidence>